<dbReference type="Pfam" id="PF00933">
    <property type="entry name" value="Glyco_hydro_3"/>
    <property type="match status" value="1"/>
</dbReference>
<dbReference type="InterPro" id="IPR036962">
    <property type="entry name" value="Glyco_hydro_3_N_sf"/>
</dbReference>
<feature type="domain" description="Glycoside hydrolase family 3 N-terminal" evidence="8">
    <location>
        <begin position="146"/>
        <end position="410"/>
    </location>
</feature>
<evidence type="ECO:0000313" key="9">
    <source>
        <dbReference type="EMBL" id="WNM25165.1"/>
    </source>
</evidence>
<dbReference type="EC" id="3.2.1.21" evidence="3"/>
<dbReference type="Gene3D" id="3.40.50.1700">
    <property type="entry name" value="Glycoside hydrolase family 3 C-terminal domain"/>
    <property type="match status" value="1"/>
</dbReference>
<dbReference type="SUPFAM" id="SSF51445">
    <property type="entry name" value="(Trans)glycosidases"/>
    <property type="match status" value="1"/>
</dbReference>
<dbReference type="PROSITE" id="PS51257">
    <property type="entry name" value="PROKAR_LIPOPROTEIN"/>
    <property type="match status" value="1"/>
</dbReference>
<dbReference type="GO" id="GO:0009251">
    <property type="term" value="P:glucan catabolic process"/>
    <property type="evidence" value="ECO:0007669"/>
    <property type="project" value="TreeGrafter"/>
</dbReference>
<dbReference type="InterPro" id="IPR051915">
    <property type="entry name" value="Cellulose_Degrad_GH3"/>
</dbReference>
<dbReference type="AlphaFoldDB" id="A0AA96F9F7"/>
<dbReference type="Proteomes" id="UP001304125">
    <property type="component" value="Chromosome"/>
</dbReference>
<name>A0AA96F9F7_9MICO</name>
<sequence>MRPTHIKGAAAFAGLGIAISLAGCTTNNNDDGSSASAEAMTYTTRDVTDGTTEFTIVTNPNGGQQLSYSTEGGMSLVEEQSDGYTYAFKDMNKNGELDGYEDWRLDPAERAADLAADLSAEQISGLMLFSNHESSAGDGLTDAQKTYLSDSNLRNILNASSSDVTDNVTWSNQVQAYVESLATADSPYVPANFSSDPRNEATAADAGTAGEISKWPSNLGLAATFSPETAELYGRYLTEEYRALGITNALSPQIDLATDPRWLRDSGTFGEDVTLASELAAALVTGYQSTYDADGNNLGWGMGSVATMIKHAPGDGAGEGGRESHTDAGKYAIPGDNVSDSLQVFAAASDSIGMMTDYSILLNPDGTSLGGGDLVGTAYDPETMAQIRAQFDGVIVTDWAVMNSASDEGGGWQGMDFGTAWGTEGWDPVDRYVTVLENGVDQFGGVNDSTLILEAYDAWDAKYAAGDEDVDAATRWAESGTRILTGFFSTGVFDSPFVDLDEATAVVGSQDKVDAGYQAQLDSVVMLKNDDTISEATLEDWADKTAYIPWTYDYGHASIFGGAQYTDSATLTIEVAQKYFANVVTDTVEYDENGVITSITAPDMTDVDVALVGMKSPSAGAVFENSGYDAETDSYYPMSLQYRPYTADGDNVRQVSIGGDILADGTKQNRSYFGNTSKVTNEADLDAFERAVAAADASGKDIPVIALLKASNPVVPTEFEADADAILVGFGVSDQALIETALGLSEPQGRLPIGFPASMDAVEASDEGVAKDVESFVDENGNSWAFGYGLNWSGVIAG</sequence>
<dbReference type="RefSeq" id="WP_313499912.1">
    <property type="nucleotide sequence ID" value="NZ_CP134879.1"/>
</dbReference>
<comment type="catalytic activity">
    <reaction evidence="1">
        <text>Hydrolysis of terminal, non-reducing beta-D-glucosyl residues with release of beta-D-glucose.</text>
        <dbReference type="EC" id="3.2.1.21"/>
    </reaction>
</comment>
<accession>A0AA96F9F7</accession>
<dbReference type="PANTHER" id="PTHR30620">
    <property type="entry name" value="PERIPLASMIC BETA-GLUCOSIDASE-RELATED"/>
    <property type="match status" value="1"/>
</dbReference>
<dbReference type="SUPFAM" id="SSF52279">
    <property type="entry name" value="Beta-D-glucan exohydrolase, C-terminal domain"/>
    <property type="match status" value="1"/>
</dbReference>
<dbReference type="InterPro" id="IPR017853">
    <property type="entry name" value="GH"/>
</dbReference>
<evidence type="ECO:0000256" key="6">
    <source>
        <dbReference type="ARBA" id="ARBA00023295"/>
    </source>
</evidence>
<dbReference type="InterPro" id="IPR001764">
    <property type="entry name" value="Glyco_hydro_3_N"/>
</dbReference>
<feature type="signal peptide" evidence="7">
    <location>
        <begin position="1"/>
        <end position="22"/>
    </location>
</feature>
<dbReference type="PANTHER" id="PTHR30620:SF16">
    <property type="entry name" value="LYSOSOMAL BETA GLUCOSIDASE"/>
    <property type="match status" value="1"/>
</dbReference>
<keyword evidence="6" id="KW-0326">Glycosidase</keyword>
<gene>
    <name evidence="9" type="ORF">RN606_03185</name>
</gene>
<reference evidence="9 10" key="1">
    <citation type="submission" date="2023-09" db="EMBL/GenBank/DDBJ databases">
        <title>Demequina sp. a novel bacteria isolated from Capsicum annuum.</title>
        <authorList>
            <person name="Humaira Z."/>
            <person name="Lee J."/>
            <person name="Cho D."/>
        </authorList>
    </citation>
    <scope>NUCLEOTIDE SEQUENCE [LARGE SCALE GENOMIC DNA]</scope>
    <source>
        <strain evidence="9 10">OYTSA14</strain>
    </source>
</reference>
<keyword evidence="5 9" id="KW-0378">Hydrolase</keyword>
<feature type="chain" id="PRO_5041697980" description="beta-glucosidase" evidence="7">
    <location>
        <begin position="23"/>
        <end position="798"/>
    </location>
</feature>
<evidence type="ECO:0000313" key="10">
    <source>
        <dbReference type="Proteomes" id="UP001304125"/>
    </source>
</evidence>
<proteinExistence type="inferred from homology"/>
<dbReference type="EMBL" id="CP134879">
    <property type="protein sequence ID" value="WNM25165.1"/>
    <property type="molecule type" value="Genomic_DNA"/>
</dbReference>
<comment type="similarity">
    <text evidence="2">Belongs to the glycosyl hydrolase 3 family.</text>
</comment>
<keyword evidence="10" id="KW-1185">Reference proteome</keyword>
<evidence type="ECO:0000256" key="1">
    <source>
        <dbReference type="ARBA" id="ARBA00000448"/>
    </source>
</evidence>
<keyword evidence="4 7" id="KW-0732">Signal</keyword>
<protein>
    <recommendedName>
        <fullName evidence="3">beta-glucosidase</fullName>
        <ecNumber evidence="3">3.2.1.21</ecNumber>
    </recommendedName>
</protein>
<evidence type="ECO:0000256" key="7">
    <source>
        <dbReference type="SAM" id="SignalP"/>
    </source>
</evidence>
<dbReference type="Gene3D" id="3.20.20.300">
    <property type="entry name" value="Glycoside hydrolase, family 3, N-terminal domain"/>
    <property type="match status" value="1"/>
</dbReference>
<evidence type="ECO:0000256" key="3">
    <source>
        <dbReference type="ARBA" id="ARBA00012744"/>
    </source>
</evidence>
<evidence type="ECO:0000259" key="8">
    <source>
        <dbReference type="Pfam" id="PF00933"/>
    </source>
</evidence>
<evidence type="ECO:0000256" key="5">
    <source>
        <dbReference type="ARBA" id="ARBA00022801"/>
    </source>
</evidence>
<dbReference type="InterPro" id="IPR036881">
    <property type="entry name" value="Glyco_hydro_3_C_sf"/>
</dbReference>
<organism evidence="9 10">
    <name type="scientific">Demequina capsici</name>
    <dbReference type="NCBI Taxonomy" id="3075620"/>
    <lineage>
        <taxon>Bacteria</taxon>
        <taxon>Bacillati</taxon>
        <taxon>Actinomycetota</taxon>
        <taxon>Actinomycetes</taxon>
        <taxon>Micrococcales</taxon>
        <taxon>Demequinaceae</taxon>
        <taxon>Demequina</taxon>
    </lineage>
</organism>
<evidence type="ECO:0000256" key="2">
    <source>
        <dbReference type="ARBA" id="ARBA00005336"/>
    </source>
</evidence>
<dbReference type="PRINTS" id="PR00133">
    <property type="entry name" value="GLHYDRLASE3"/>
</dbReference>
<dbReference type="GO" id="GO:0008422">
    <property type="term" value="F:beta-glucosidase activity"/>
    <property type="evidence" value="ECO:0007669"/>
    <property type="project" value="UniProtKB-EC"/>
</dbReference>
<evidence type="ECO:0000256" key="4">
    <source>
        <dbReference type="ARBA" id="ARBA00022729"/>
    </source>
</evidence>